<dbReference type="AlphaFoldDB" id="A0A1H1YMI3"/>
<name>A0A1H1YMI3_9PSED</name>
<dbReference type="CDD" id="cd08073">
    <property type="entry name" value="MPN_NLPC_P60"/>
    <property type="match status" value="1"/>
</dbReference>
<dbReference type="Proteomes" id="UP000182814">
    <property type="component" value="Chromosome I"/>
</dbReference>
<evidence type="ECO:0000256" key="7">
    <source>
        <dbReference type="ARBA" id="ARBA00023049"/>
    </source>
</evidence>
<dbReference type="SUPFAM" id="SSF102712">
    <property type="entry name" value="JAB1/MPN domain"/>
    <property type="match status" value="1"/>
</dbReference>
<evidence type="ECO:0000313" key="10">
    <source>
        <dbReference type="Proteomes" id="UP000182814"/>
    </source>
</evidence>
<dbReference type="InterPro" id="IPR038765">
    <property type="entry name" value="Papain-like_cys_pep_sf"/>
</dbReference>
<comment type="similarity">
    <text evidence="1">Belongs to the peptidase C40 family.</text>
</comment>
<dbReference type="GO" id="GO:0008234">
    <property type="term" value="F:cysteine-type peptidase activity"/>
    <property type="evidence" value="ECO:0007669"/>
    <property type="project" value="UniProtKB-KW"/>
</dbReference>
<feature type="domain" description="MPN" evidence="8">
    <location>
        <begin position="1"/>
        <end position="120"/>
    </location>
</feature>
<dbReference type="GO" id="GO:0006508">
    <property type="term" value="P:proteolysis"/>
    <property type="evidence" value="ECO:0007669"/>
    <property type="project" value="UniProtKB-KW"/>
</dbReference>
<dbReference type="InterPro" id="IPR028090">
    <property type="entry name" value="JAB_dom_prok"/>
</dbReference>
<dbReference type="InterPro" id="IPR000555">
    <property type="entry name" value="JAMM/MPN+_dom"/>
</dbReference>
<proteinExistence type="inferred from homology"/>
<evidence type="ECO:0000313" key="9">
    <source>
        <dbReference type="EMBL" id="SDT22582.1"/>
    </source>
</evidence>
<keyword evidence="9" id="KW-0647">Proteasome</keyword>
<evidence type="ECO:0000256" key="4">
    <source>
        <dbReference type="ARBA" id="ARBA00022801"/>
    </source>
</evidence>
<accession>A0A1H1YMI3</accession>
<keyword evidence="7" id="KW-0482">Metalloprotease</keyword>
<dbReference type="InterPro" id="IPR037518">
    <property type="entry name" value="MPN"/>
</dbReference>
<organism evidence="9 10">
    <name type="scientific">Pseudomonas lini</name>
    <dbReference type="NCBI Taxonomy" id="163011"/>
    <lineage>
        <taxon>Bacteria</taxon>
        <taxon>Pseudomonadati</taxon>
        <taxon>Pseudomonadota</taxon>
        <taxon>Gammaproteobacteria</taxon>
        <taxon>Pseudomonadales</taxon>
        <taxon>Pseudomonadaceae</taxon>
        <taxon>Pseudomonas</taxon>
    </lineage>
</organism>
<protein>
    <submittedName>
        <fullName evidence="9">Proteasome lid subunit RPN8/RPN11, contains Jab1/MPN metalloenzyme (JAMM) motif</fullName>
    </submittedName>
</protein>
<dbReference type="SMART" id="SM00232">
    <property type="entry name" value="JAB_MPN"/>
    <property type="match status" value="1"/>
</dbReference>
<evidence type="ECO:0000256" key="1">
    <source>
        <dbReference type="ARBA" id="ARBA00007074"/>
    </source>
</evidence>
<reference evidence="10" key="1">
    <citation type="submission" date="2016-10" db="EMBL/GenBank/DDBJ databases">
        <authorList>
            <person name="Varghese N."/>
            <person name="Submissions S."/>
        </authorList>
    </citation>
    <scope>NUCLEOTIDE SEQUENCE [LARGE SCALE GENOMIC DNA]</scope>
    <source>
        <strain evidence="10">BS3782</strain>
    </source>
</reference>
<dbReference type="Pfam" id="PF00877">
    <property type="entry name" value="NLPC_P60"/>
    <property type="match status" value="1"/>
</dbReference>
<dbReference type="GO" id="GO:0008270">
    <property type="term" value="F:zinc ion binding"/>
    <property type="evidence" value="ECO:0007669"/>
    <property type="project" value="TreeGrafter"/>
</dbReference>
<keyword evidence="5" id="KW-0788">Thiol protease</keyword>
<dbReference type="EMBL" id="LT629746">
    <property type="protein sequence ID" value="SDT22582.1"/>
    <property type="molecule type" value="Genomic_DNA"/>
</dbReference>
<keyword evidence="4" id="KW-0378">Hydrolase</keyword>
<dbReference type="PANTHER" id="PTHR34858:SF1">
    <property type="entry name" value="CYSO-CYSTEINE PEPTIDASE"/>
    <property type="match status" value="1"/>
</dbReference>
<dbReference type="PROSITE" id="PS50249">
    <property type="entry name" value="MPN"/>
    <property type="match status" value="1"/>
</dbReference>
<dbReference type="GO" id="GO:0008235">
    <property type="term" value="F:metalloexopeptidase activity"/>
    <property type="evidence" value="ECO:0007669"/>
    <property type="project" value="TreeGrafter"/>
</dbReference>
<dbReference type="PANTHER" id="PTHR34858">
    <property type="entry name" value="CYSO-CYSTEINE PEPTIDASE"/>
    <property type="match status" value="1"/>
</dbReference>
<evidence type="ECO:0000256" key="2">
    <source>
        <dbReference type="ARBA" id="ARBA00022670"/>
    </source>
</evidence>
<sequence>MRNHILSAIQVHAAAEYPKECCGLLLGIGRKQQYYPCRNIASEPNEEFRIDPEDYAAAEDIGEVIGIVHSHPDATSRPSPRDLAMCEATAMPWHILSWPEGDLRTVMPAGAVPLLKRPFVHGAWDCWQVCADWYQREWGLEFESFKRADGWWESKDNSSLYEANYEAAGFYRVDQPQRGDMIVMEVGRTVYPNHAGIFLGADPALPGEDAATFGPGPFLLHHLYGRPSEVIVFGGPWLDRTHLVLRHKMQNNQHSAAWPQEKDMQVNQSYVLNIQDLFTVSSGALCGAEIVVAILDGDTEIDRLSFKGKVGPGGDGYSRSYSGKPGLRADVVAGVGQISFTEVRP</sequence>
<dbReference type="GO" id="GO:0000502">
    <property type="term" value="C:proteasome complex"/>
    <property type="evidence" value="ECO:0007669"/>
    <property type="project" value="UniProtKB-KW"/>
</dbReference>
<keyword evidence="10" id="KW-1185">Reference proteome</keyword>
<keyword evidence="2" id="KW-0645">Protease</keyword>
<dbReference type="Gene3D" id="3.40.140.10">
    <property type="entry name" value="Cytidine Deaminase, domain 2"/>
    <property type="match status" value="1"/>
</dbReference>
<evidence type="ECO:0000259" key="8">
    <source>
        <dbReference type="PROSITE" id="PS50249"/>
    </source>
</evidence>
<evidence type="ECO:0000256" key="3">
    <source>
        <dbReference type="ARBA" id="ARBA00022723"/>
    </source>
</evidence>
<dbReference type="Pfam" id="PF14464">
    <property type="entry name" value="Prok-JAB"/>
    <property type="match status" value="1"/>
</dbReference>
<dbReference type="SUPFAM" id="SSF54001">
    <property type="entry name" value="Cysteine proteinases"/>
    <property type="match status" value="1"/>
</dbReference>
<keyword evidence="6" id="KW-0862">Zinc</keyword>
<keyword evidence="3" id="KW-0479">Metal-binding</keyword>
<dbReference type="InterPro" id="IPR051929">
    <property type="entry name" value="VirAsm_ModProt"/>
</dbReference>
<evidence type="ECO:0000256" key="5">
    <source>
        <dbReference type="ARBA" id="ARBA00022807"/>
    </source>
</evidence>
<evidence type="ECO:0000256" key="6">
    <source>
        <dbReference type="ARBA" id="ARBA00022833"/>
    </source>
</evidence>
<dbReference type="InterPro" id="IPR000064">
    <property type="entry name" value="NLP_P60_dom"/>
</dbReference>
<gene>
    <name evidence="9" type="ORF">SAMN04490191_3561</name>
</gene>